<evidence type="ECO:0008006" key="3">
    <source>
        <dbReference type="Google" id="ProtNLM"/>
    </source>
</evidence>
<sequence length="142" mass="15978">MGVSQNRISEIIGNTIFGNFDNLLSQGHVMGYTVKIFPDPEGDGDYIAEIEELKGCSAFGKTPEEALWEVETAKRLWIETAKKHGKPIPKPKIQKANKPKKRFNVMFPESLLKDIDEYRGKHGLKRSELLATAAEKFISSSR</sequence>
<proteinExistence type="predicted"/>
<name>C0QCN0_DESAH</name>
<keyword evidence="2" id="KW-1185">Reference proteome</keyword>
<dbReference type="HOGENOM" id="CLU_1812637_0_0_7"/>
<dbReference type="SUPFAM" id="SSF47598">
    <property type="entry name" value="Ribbon-helix-helix"/>
    <property type="match status" value="1"/>
</dbReference>
<dbReference type="GO" id="GO:0006355">
    <property type="term" value="P:regulation of DNA-templated transcription"/>
    <property type="evidence" value="ECO:0007669"/>
    <property type="project" value="InterPro"/>
</dbReference>
<dbReference type="SUPFAM" id="SSF143100">
    <property type="entry name" value="TTHA1013/TTHA0281-like"/>
    <property type="match status" value="1"/>
</dbReference>
<dbReference type="KEGG" id="dat:HRM2_20060"/>
<dbReference type="eggNOG" id="COG0864">
    <property type="taxonomic scope" value="Bacteria"/>
</dbReference>
<dbReference type="InterPro" id="IPR010985">
    <property type="entry name" value="Ribbon_hlx_hlx"/>
</dbReference>
<evidence type="ECO:0000313" key="2">
    <source>
        <dbReference type="Proteomes" id="UP000000442"/>
    </source>
</evidence>
<evidence type="ECO:0000313" key="1">
    <source>
        <dbReference type="EMBL" id="ACN15107.1"/>
    </source>
</evidence>
<dbReference type="EMBL" id="CP001087">
    <property type="protein sequence ID" value="ACN15107.1"/>
    <property type="molecule type" value="Genomic_DNA"/>
</dbReference>
<organism evidence="1 2">
    <name type="scientific">Desulforapulum autotrophicum (strain ATCC 43914 / DSM 3382 / VKM B-1955 / HRM2)</name>
    <name type="common">Desulfobacterium autotrophicum</name>
    <dbReference type="NCBI Taxonomy" id="177437"/>
    <lineage>
        <taxon>Bacteria</taxon>
        <taxon>Pseudomonadati</taxon>
        <taxon>Thermodesulfobacteriota</taxon>
        <taxon>Desulfobacteria</taxon>
        <taxon>Desulfobacterales</taxon>
        <taxon>Desulfobacteraceae</taxon>
        <taxon>Desulforapulum</taxon>
    </lineage>
</organism>
<dbReference type="InterPro" id="IPR035069">
    <property type="entry name" value="TTHA1013/TTHA0281-like"/>
</dbReference>
<dbReference type="STRING" id="177437.HRM2_20060"/>
<gene>
    <name evidence="1" type="ordered locus">HRM2_20060</name>
</gene>
<dbReference type="eggNOG" id="COG1598">
    <property type="taxonomic scope" value="Bacteria"/>
</dbReference>
<reference evidence="1 2" key="1">
    <citation type="journal article" date="2009" name="Environ. Microbiol.">
        <title>Genome sequence of Desulfobacterium autotrophicum HRM2, a marine sulfate reducer oxidizing organic carbon completely to carbon dioxide.</title>
        <authorList>
            <person name="Strittmatter A.W."/>
            <person name="Liesegang H."/>
            <person name="Rabus R."/>
            <person name="Decker I."/>
            <person name="Amann J."/>
            <person name="Andres S."/>
            <person name="Henne A."/>
            <person name="Fricke W.F."/>
            <person name="Martinez-Arias R."/>
            <person name="Bartels D."/>
            <person name="Goesmann A."/>
            <person name="Krause L."/>
            <person name="Puehler A."/>
            <person name="Klenk H.P."/>
            <person name="Richter M."/>
            <person name="Schuler M."/>
            <person name="Gloeckner F.O."/>
            <person name="Meyerdierks A."/>
            <person name="Gottschalk G."/>
            <person name="Amann R."/>
        </authorList>
    </citation>
    <scope>NUCLEOTIDE SEQUENCE [LARGE SCALE GENOMIC DNA]</scope>
    <source>
        <strain evidence="2">ATCC 43914 / DSM 3382 / HRM2</strain>
    </source>
</reference>
<dbReference type="AlphaFoldDB" id="C0QCN0"/>
<accession>C0QCN0</accession>
<dbReference type="CDD" id="cd22231">
    <property type="entry name" value="RHH_NikR_HicB-like"/>
    <property type="match status" value="1"/>
</dbReference>
<dbReference type="Gene3D" id="3.30.160.250">
    <property type="match status" value="1"/>
</dbReference>
<dbReference type="Proteomes" id="UP000000442">
    <property type="component" value="Chromosome"/>
</dbReference>
<protein>
    <recommendedName>
        <fullName evidence="3">HicB-like antitoxin of toxin-antitoxin system domain-containing protein</fullName>
    </recommendedName>
</protein>